<reference evidence="1 2" key="1">
    <citation type="submission" date="2015-11" db="EMBL/GenBank/DDBJ databases">
        <title>Exploring the genomic traits of fungus-feeding bacterial genus Collimonas.</title>
        <authorList>
            <person name="Song C."/>
            <person name="Schmidt R."/>
            <person name="de Jager V."/>
            <person name="Krzyzanowska D."/>
            <person name="Jongedijk E."/>
            <person name="Cankar K."/>
            <person name="Beekwilder J."/>
            <person name="van Veen A."/>
            <person name="de Boer W."/>
            <person name="van Veen J.A."/>
            <person name="Garbeva P."/>
        </authorList>
    </citation>
    <scope>NUCLEOTIDE SEQUENCE [LARGE SCALE GENOMIC DNA]</scope>
    <source>
        <strain evidence="1 2">Ter91</strain>
    </source>
</reference>
<dbReference type="AlphaFoldDB" id="A0A127Q5F5"/>
<dbReference type="KEGG" id="cpra:CPter91_2976"/>
<sequence>MIGISACCIHILSRASIAISLFVSLRQFSMRAFSSYFHFPWEIFLYGYIYAAI</sequence>
<evidence type="ECO:0000313" key="2">
    <source>
        <dbReference type="Proteomes" id="UP000074561"/>
    </source>
</evidence>
<evidence type="ECO:0000313" key="1">
    <source>
        <dbReference type="EMBL" id="AMP05320.1"/>
    </source>
</evidence>
<accession>A0A127Q5F5</accession>
<organism evidence="1 2">
    <name type="scientific">Collimonas pratensis</name>
    <dbReference type="NCBI Taxonomy" id="279113"/>
    <lineage>
        <taxon>Bacteria</taxon>
        <taxon>Pseudomonadati</taxon>
        <taxon>Pseudomonadota</taxon>
        <taxon>Betaproteobacteria</taxon>
        <taxon>Burkholderiales</taxon>
        <taxon>Oxalobacteraceae</taxon>
        <taxon>Collimonas</taxon>
    </lineage>
</organism>
<dbReference type="EMBL" id="CP013234">
    <property type="protein sequence ID" value="AMP05320.1"/>
    <property type="molecule type" value="Genomic_DNA"/>
</dbReference>
<dbReference type="PATRIC" id="fig|279113.9.peg.2939"/>
<dbReference type="Proteomes" id="UP000074561">
    <property type="component" value="Chromosome"/>
</dbReference>
<gene>
    <name evidence="1" type="ORF">CPter91_2976</name>
</gene>
<proteinExistence type="predicted"/>
<name>A0A127Q5F5_9BURK</name>
<protein>
    <submittedName>
        <fullName evidence="1">Uncharacterized protein</fullName>
    </submittedName>
</protein>